<feature type="transmembrane region" description="Helical" evidence="1">
    <location>
        <begin position="89"/>
        <end position="111"/>
    </location>
</feature>
<dbReference type="Pfam" id="PF00499">
    <property type="entry name" value="Oxidored_q3"/>
    <property type="match status" value="1"/>
</dbReference>
<accession>A0A3B1D2C7</accession>
<feature type="transmembrane region" description="Helical" evidence="1">
    <location>
        <begin position="30"/>
        <end position="47"/>
    </location>
</feature>
<dbReference type="InterPro" id="IPR001457">
    <property type="entry name" value="NADH_UbQ/plastoQ_OxRdtase_su6"/>
</dbReference>
<dbReference type="PANTHER" id="PTHR33269">
    <property type="entry name" value="NADH-UBIQUINONE OXIDOREDUCTASE CHAIN 6"/>
    <property type="match status" value="1"/>
</dbReference>
<protein>
    <submittedName>
        <fullName evidence="2">NADH-ubiquinone oxidoreductase chain J</fullName>
        <ecNumber evidence="2">1.6.5.3</ecNumber>
    </submittedName>
</protein>
<gene>
    <name evidence="2" type="ORF">MNBD_NITROSPIRAE03-1419</name>
</gene>
<keyword evidence="2" id="KW-0560">Oxidoreductase</keyword>
<dbReference type="Gene3D" id="1.20.120.1200">
    <property type="entry name" value="NADH-ubiquinone/plastoquinone oxidoreductase chain 6, subunit NuoJ"/>
    <property type="match status" value="1"/>
</dbReference>
<keyword evidence="1" id="KW-0472">Membrane</keyword>
<dbReference type="EC" id="1.6.5.3" evidence="2"/>
<feature type="transmembrane region" description="Helical" evidence="1">
    <location>
        <begin position="53"/>
        <end position="77"/>
    </location>
</feature>
<keyword evidence="1" id="KW-1133">Transmembrane helix</keyword>
<organism evidence="2">
    <name type="scientific">hydrothermal vent metagenome</name>
    <dbReference type="NCBI Taxonomy" id="652676"/>
    <lineage>
        <taxon>unclassified sequences</taxon>
        <taxon>metagenomes</taxon>
        <taxon>ecological metagenomes</taxon>
    </lineage>
</organism>
<dbReference type="GO" id="GO:0016491">
    <property type="term" value="F:oxidoreductase activity"/>
    <property type="evidence" value="ECO:0007669"/>
    <property type="project" value="UniProtKB-KW"/>
</dbReference>
<dbReference type="InterPro" id="IPR042106">
    <property type="entry name" value="Nuo/plastoQ_OxRdtase_6_NuoJ"/>
</dbReference>
<sequence>MVEWFFGYLAGAVILLSILVVLSRNPVHSVLWMLLMFLHVAGLYLLLNAEFLAATQVIVYAGAILVLFLFVVMLLNLKEEMRVKEFTGGWPVRLLIAAGIMIILKVGLAGFKVGFKGIWSIEAIEKVTDTRALGKVLFTEYILPFEIASLILLVAIIGAVFLAKKRLRA</sequence>
<keyword evidence="2" id="KW-0830">Ubiquinone</keyword>
<name>A0A3B1D2C7_9ZZZZ</name>
<evidence type="ECO:0000256" key="1">
    <source>
        <dbReference type="SAM" id="Phobius"/>
    </source>
</evidence>
<keyword evidence="1" id="KW-0812">Transmembrane</keyword>
<reference evidence="2" key="1">
    <citation type="submission" date="2018-06" db="EMBL/GenBank/DDBJ databases">
        <authorList>
            <person name="Zhirakovskaya E."/>
        </authorList>
    </citation>
    <scope>NUCLEOTIDE SEQUENCE</scope>
</reference>
<dbReference type="AlphaFoldDB" id="A0A3B1D2C7"/>
<feature type="transmembrane region" description="Helical" evidence="1">
    <location>
        <begin position="6"/>
        <end position="23"/>
    </location>
</feature>
<dbReference type="EMBL" id="UOGI01000071">
    <property type="protein sequence ID" value="VAX30168.1"/>
    <property type="molecule type" value="Genomic_DNA"/>
</dbReference>
<feature type="transmembrane region" description="Helical" evidence="1">
    <location>
        <begin position="141"/>
        <end position="163"/>
    </location>
</feature>
<dbReference type="GO" id="GO:0008137">
    <property type="term" value="F:NADH dehydrogenase (ubiquinone) activity"/>
    <property type="evidence" value="ECO:0007669"/>
    <property type="project" value="InterPro"/>
</dbReference>
<dbReference type="PANTHER" id="PTHR33269:SF17">
    <property type="entry name" value="NADH-UBIQUINONE OXIDOREDUCTASE CHAIN 6"/>
    <property type="match status" value="1"/>
</dbReference>
<evidence type="ECO:0000313" key="2">
    <source>
        <dbReference type="EMBL" id="VAX30168.1"/>
    </source>
</evidence>
<proteinExistence type="predicted"/>